<evidence type="ECO:0000313" key="2">
    <source>
        <dbReference type="Proteomes" id="UP000006023"/>
    </source>
</evidence>
<dbReference type="eggNOG" id="ENOG5033YCU">
    <property type="taxonomic scope" value="Bacteria"/>
</dbReference>
<dbReference type="RefSeq" id="WP_005182149.1">
    <property type="nucleotide sequence ID" value="NZ_BAED01000006.1"/>
</dbReference>
<protein>
    <submittedName>
        <fullName evidence="1">Uncharacterized protein</fullName>
    </submittedName>
</protein>
<evidence type="ECO:0000313" key="1">
    <source>
        <dbReference type="EMBL" id="GAB03857.1"/>
    </source>
</evidence>
<organism evidence="1 2">
    <name type="scientific">Gordonia amarae NBRC 15530</name>
    <dbReference type="NCBI Taxonomy" id="1075090"/>
    <lineage>
        <taxon>Bacteria</taxon>
        <taxon>Bacillati</taxon>
        <taxon>Actinomycetota</taxon>
        <taxon>Actinomycetes</taxon>
        <taxon>Mycobacteriales</taxon>
        <taxon>Gordoniaceae</taxon>
        <taxon>Gordonia</taxon>
    </lineage>
</organism>
<accession>G7GJT2</accession>
<keyword evidence="2" id="KW-1185">Reference proteome</keyword>
<dbReference type="EMBL" id="BAED01000006">
    <property type="protein sequence ID" value="GAB03857.1"/>
    <property type="molecule type" value="Genomic_DNA"/>
</dbReference>
<reference evidence="1 2" key="1">
    <citation type="submission" date="2011-11" db="EMBL/GenBank/DDBJ databases">
        <title>Whole genome shotgun sequence of Gordonia amarae NBRC 15530.</title>
        <authorList>
            <person name="Takarada H."/>
            <person name="Hosoyama A."/>
            <person name="Tsuchikane K."/>
            <person name="Katsumata H."/>
            <person name="Yamazaki S."/>
            <person name="Fujita N."/>
        </authorList>
    </citation>
    <scope>NUCLEOTIDE SEQUENCE [LARGE SCALE GENOMIC DNA]</scope>
    <source>
        <strain evidence="1 2">NBRC 15530</strain>
    </source>
</reference>
<gene>
    <name evidence="1" type="ORF">GOAMR_06_00630</name>
</gene>
<proteinExistence type="predicted"/>
<dbReference type="Proteomes" id="UP000006023">
    <property type="component" value="Unassembled WGS sequence"/>
</dbReference>
<comment type="caution">
    <text evidence="1">The sequence shown here is derived from an EMBL/GenBank/DDBJ whole genome shotgun (WGS) entry which is preliminary data.</text>
</comment>
<sequence length="133" mass="13872">MGDTEIGGLVNRVAAIVDQLGEVVSADAESVVLTVGHTRASLRALSLAPGLDVVSVIQLVADRVTNSETLRDMVETADARLSFGALRRSDPGKPITDVLLYYTFPAGTLDDDALLTLLHIVLSSGADLAEALG</sequence>
<dbReference type="AlphaFoldDB" id="G7GJT2"/>
<name>G7GJT2_9ACTN</name>
<dbReference type="STRING" id="1075090.GOAMR_06_00630"/>